<organism evidence="3 5">
    <name type="scientific">Billgrantia kenyensis</name>
    <dbReference type="NCBI Taxonomy" id="321266"/>
    <lineage>
        <taxon>Bacteria</taxon>
        <taxon>Pseudomonadati</taxon>
        <taxon>Pseudomonadota</taxon>
        <taxon>Gammaproteobacteria</taxon>
        <taxon>Oceanospirillales</taxon>
        <taxon>Halomonadaceae</taxon>
        <taxon>Billgrantia</taxon>
    </lineage>
</organism>
<dbReference type="Gene3D" id="3.30.950.30">
    <property type="entry name" value="Schlafen, AAA domain"/>
    <property type="match status" value="1"/>
</dbReference>
<proteinExistence type="predicted"/>
<dbReference type="Proteomes" id="UP000518091">
    <property type="component" value="Unassembled WGS sequence"/>
</dbReference>
<evidence type="ECO:0000259" key="2">
    <source>
        <dbReference type="PROSITE" id="PS50987"/>
    </source>
</evidence>
<gene>
    <name evidence="3" type="ORF">H1D44_17500</name>
    <name evidence="4" type="ORF">HOP48_06680</name>
</gene>
<reference evidence="4 6" key="1">
    <citation type="submission" date="2020-05" db="EMBL/GenBank/DDBJ databases">
        <title>Comparative genomic analysis of denitrifying bacteria from Halomonas genus.</title>
        <authorList>
            <person name="Wang L."/>
            <person name="Shao Z."/>
        </authorList>
    </citation>
    <scope>NUCLEOTIDE SEQUENCE [LARGE SCALE GENOMIC DNA]</scope>
    <source>
        <strain evidence="4 6">DSM 17331</strain>
    </source>
</reference>
<dbReference type="Pfam" id="PF04326">
    <property type="entry name" value="SLFN_AlbA_2"/>
    <property type="match status" value="1"/>
</dbReference>
<dbReference type="EMBL" id="JACEFT010000029">
    <property type="protein sequence ID" value="MBA2780686.1"/>
    <property type="molecule type" value="Genomic_DNA"/>
</dbReference>
<dbReference type="AlphaFoldDB" id="A0A7W0AFS6"/>
<reference evidence="3 5" key="2">
    <citation type="submission" date="2020-07" db="EMBL/GenBank/DDBJ databases">
        <title>Identification of Halomonas strains.</title>
        <authorList>
            <person name="Xiao Z."/>
            <person name="Shen J."/>
        </authorList>
    </citation>
    <scope>NUCLEOTIDE SEQUENCE [LARGE SCALE GENOMIC DNA]</scope>
    <source>
        <strain evidence="3 5">DSM 17331</strain>
    </source>
</reference>
<dbReference type="PANTHER" id="PTHR30595">
    <property type="entry name" value="GLPR-RELATED TRANSCRIPTIONAL REPRESSOR"/>
    <property type="match status" value="1"/>
</dbReference>
<dbReference type="InterPro" id="IPR038475">
    <property type="entry name" value="RecG_C_sf"/>
</dbReference>
<evidence type="ECO:0000256" key="1">
    <source>
        <dbReference type="SAM" id="MobiDB-lite"/>
    </source>
</evidence>
<dbReference type="GO" id="GO:0003700">
    <property type="term" value="F:DNA-binding transcription factor activity"/>
    <property type="evidence" value="ECO:0007669"/>
    <property type="project" value="InterPro"/>
</dbReference>
<comment type="caution">
    <text evidence="3">The sequence shown here is derived from an EMBL/GenBank/DDBJ whole genome shotgun (WGS) entry which is preliminary data.</text>
</comment>
<dbReference type="InterPro" id="IPR007421">
    <property type="entry name" value="Schlafen_AlbA_2_dom"/>
</dbReference>
<evidence type="ECO:0000313" key="3">
    <source>
        <dbReference type="EMBL" id="MBA2780686.1"/>
    </source>
</evidence>
<accession>A0A7W0AFS6</accession>
<feature type="domain" description="HTH arsR-type" evidence="2">
    <location>
        <begin position="424"/>
        <end position="518"/>
    </location>
</feature>
<evidence type="ECO:0000313" key="5">
    <source>
        <dbReference type="Proteomes" id="UP000518091"/>
    </source>
</evidence>
<feature type="region of interest" description="Disordered" evidence="1">
    <location>
        <begin position="517"/>
        <end position="554"/>
    </location>
</feature>
<name>A0A7W0AFS6_9GAMM</name>
<dbReference type="EMBL" id="JABFUB010000003">
    <property type="protein sequence ID" value="MCG6661234.1"/>
    <property type="molecule type" value="Genomic_DNA"/>
</dbReference>
<dbReference type="PROSITE" id="PS50987">
    <property type="entry name" value="HTH_ARSR_2"/>
    <property type="match status" value="1"/>
</dbReference>
<dbReference type="PANTHER" id="PTHR30595:SF6">
    <property type="entry name" value="SCHLAFEN ALBA-2 DOMAIN-CONTAINING PROTEIN"/>
    <property type="match status" value="1"/>
</dbReference>
<feature type="compositionally biased region" description="Low complexity" evidence="1">
    <location>
        <begin position="534"/>
        <end position="554"/>
    </location>
</feature>
<dbReference type="RefSeq" id="WP_181516375.1">
    <property type="nucleotide sequence ID" value="NZ_JABFUB010000003.1"/>
</dbReference>
<dbReference type="InterPro" id="IPR001845">
    <property type="entry name" value="HTH_ArsR_DNA-bd_dom"/>
</dbReference>
<dbReference type="Proteomes" id="UP000814353">
    <property type="component" value="Unassembled WGS sequence"/>
</dbReference>
<dbReference type="Pfam" id="PF13749">
    <property type="entry name" value="HATPase_c_4"/>
    <property type="match status" value="1"/>
</dbReference>
<dbReference type="InterPro" id="IPR038461">
    <property type="entry name" value="Schlafen_AlbA_2_dom_sf"/>
</dbReference>
<evidence type="ECO:0000313" key="6">
    <source>
        <dbReference type="Proteomes" id="UP000814353"/>
    </source>
</evidence>
<sequence>MLEIDSLEDIAALRESVDVECKLAQGRDGKGALPKEFWPTYSAFANTQGGDIFLGVREKSGGRFELEGVADPQKVLDELWTGLNNTQKVSANLLRDRWVRVLEIEGKTVVHIHVPAATRKQRPVFLRGNPLTGTYRRFNSTDHLLDEEPVRRMLAEQVEDSRDNEILRGFGLDDLNFDSFNQYRQLYANLQPDHPWNQLDAQAFLYQIGGWRKDRETERSGLTRAGLLMFGQQVAIIEAFPNYMLDYQERPEPKAELRWVDRLTLDGSWSGNVFDFYRRVIRKLTADLKVPFTLEGDQRQDDTLVHKSLREALVNTLVHADYTGRASVLVVKRPDMFGFRNPGLMRVPVDQAMAGGHSDCRNRLLQNMFRYIGLGENAGSGLPKIFQGWSSQHWRKPVLREAHSPSDQTLLELHMLSLVPESVLAELRDSLGEQVFSRLTDKERLILVTAAIEKTVDHGRMMSILDIHPRDLSQLFAGLVDKRLMLRNGAGRGTVYFLPNAHLEDIFTELEMAEGEADANSEPFEGSSEPLDVSSGPLAPSSGPLGASSGPLGASSGPWEELRVLAEPVATKGKAPKAKVEGVILALCSRRPLRLDELTRLLNRSAESLRKHYLQPLVRARRLKLLYPTKPNHPSQAYVAEEPGDDQ</sequence>
<protein>
    <submittedName>
        <fullName evidence="4">AAA family ATPase</fullName>
    </submittedName>
    <submittedName>
        <fullName evidence="3">Putative DNA binding domain-containing protein</fullName>
    </submittedName>
</protein>
<evidence type="ECO:0000313" key="4">
    <source>
        <dbReference type="EMBL" id="MCG6661234.1"/>
    </source>
</evidence>
<keyword evidence="6" id="KW-1185">Reference proteome</keyword>
<dbReference type="Gene3D" id="3.30.565.60">
    <property type="match status" value="1"/>
</dbReference>